<comment type="similarity">
    <text evidence="6">Belongs to the methyltransferase superfamily. tRNA (adenine-N(6)-)-methyltransferase family.</text>
</comment>
<evidence type="ECO:0000313" key="8">
    <source>
        <dbReference type="EMBL" id="GET32336.1"/>
    </source>
</evidence>
<dbReference type="InterPro" id="IPR029063">
    <property type="entry name" value="SAM-dependent_MTases_sf"/>
</dbReference>
<dbReference type="HAMAP" id="MF_01872">
    <property type="entry name" value="tRNA_methyltr_YfiC"/>
    <property type="match status" value="1"/>
</dbReference>
<evidence type="ECO:0000313" key="9">
    <source>
        <dbReference type="Proteomes" id="UP000391834"/>
    </source>
</evidence>
<evidence type="ECO:0000256" key="5">
    <source>
        <dbReference type="ARBA" id="ARBA00022694"/>
    </source>
</evidence>
<keyword evidence="4 6" id="KW-0949">S-adenosyl-L-methionine</keyword>
<dbReference type="CDD" id="cd02440">
    <property type="entry name" value="AdoMet_MTases"/>
    <property type="match status" value="1"/>
</dbReference>
<dbReference type="PROSITE" id="PS00092">
    <property type="entry name" value="N6_MTASE"/>
    <property type="match status" value="1"/>
</dbReference>
<dbReference type="GO" id="GO:0008033">
    <property type="term" value="P:tRNA processing"/>
    <property type="evidence" value="ECO:0007669"/>
    <property type="project" value="UniProtKB-UniRule"/>
</dbReference>
<dbReference type="InterPro" id="IPR050210">
    <property type="entry name" value="tRNA_Adenine-N(6)_MTase"/>
</dbReference>
<comment type="function">
    <text evidence="6">Specifically methylates the adenine in position 37 of tRNA(1)(Val) (anticodon cmo5UAC).</text>
</comment>
<dbReference type="PANTHER" id="PTHR47739">
    <property type="entry name" value="TRNA1(VAL) (ADENINE(37)-N6)-METHYLTRANSFERASE"/>
    <property type="match status" value="1"/>
</dbReference>
<dbReference type="GO" id="GO:0016430">
    <property type="term" value="F:tRNA (adenine-N6)-methyltransferase activity"/>
    <property type="evidence" value="ECO:0007669"/>
    <property type="project" value="UniProtKB-UniRule"/>
</dbReference>
<keyword evidence="9" id="KW-1185">Reference proteome</keyword>
<keyword evidence="2 6" id="KW-0489">Methyltransferase</keyword>
<evidence type="ECO:0000256" key="2">
    <source>
        <dbReference type="ARBA" id="ARBA00022603"/>
    </source>
</evidence>
<proteinExistence type="inferred from homology"/>
<keyword evidence="3 6" id="KW-0808">Transferase</keyword>
<comment type="catalytic activity">
    <reaction evidence="6">
        <text>adenosine(37) in tRNA1(Val) + S-adenosyl-L-methionine = N(6)-methyladenosine(37) in tRNA1(Val) + S-adenosyl-L-homocysteine + H(+)</text>
        <dbReference type="Rhea" id="RHEA:43160"/>
        <dbReference type="Rhea" id="RHEA-COMP:10369"/>
        <dbReference type="Rhea" id="RHEA-COMP:10370"/>
        <dbReference type="ChEBI" id="CHEBI:15378"/>
        <dbReference type="ChEBI" id="CHEBI:57856"/>
        <dbReference type="ChEBI" id="CHEBI:59789"/>
        <dbReference type="ChEBI" id="CHEBI:74411"/>
        <dbReference type="ChEBI" id="CHEBI:74449"/>
        <dbReference type="EC" id="2.1.1.223"/>
    </reaction>
</comment>
<dbReference type="SUPFAM" id="SSF53335">
    <property type="entry name" value="S-adenosyl-L-methionine-dependent methyltransferases"/>
    <property type="match status" value="1"/>
</dbReference>
<dbReference type="GO" id="GO:0005737">
    <property type="term" value="C:cytoplasm"/>
    <property type="evidence" value="ECO:0007669"/>
    <property type="project" value="UniProtKB-SubCell"/>
</dbReference>
<name>A0A5M4AXL2_9BACT</name>
<dbReference type="Proteomes" id="UP000391834">
    <property type="component" value="Unassembled WGS sequence"/>
</dbReference>
<dbReference type="OrthoDB" id="5383291at2"/>
<comment type="subcellular location">
    <subcellularLocation>
        <location evidence="6">Cytoplasm</location>
    </subcellularLocation>
</comment>
<organism evidence="8 9">
    <name type="scientific">Prolixibacter bellariivorans</name>
    <dbReference type="NCBI Taxonomy" id="314319"/>
    <lineage>
        <taxon>Bacteria</taxon>
        <taxon>Pseudomonadati</taxon>
        <taxon>Bacteroidota</taxon>
        <taxon>Bacteroidia</taxon>
        <taxon>Marinilabiliales</taxon>
        <taxon>Prolixibacteraceae</taxon>
        <taxon>Prolixibacter</taxon>
    </lineage>
</organism>
<dbReference type="GO" id="GO:0003676">
    <property type="term" value="F:nucleic acid binding"/>
    <property type="evidence" value="ECO:0007669"/>
    <property type="project" value="InterPro"/>
</dbReference>
<dbReference type="GO" id="GO:0032259">
    <property type="term" value="P:methylation"/>
    <property type="evidence" value="ECO:0007669"/>
    <property type="project" value="UniProtKB-KW"/>
</dbReference>
<dbReference type="InterPro" id="IPR007848">
    <property type="entry name" value="Small_mtfrase_dom"/>
</dbReference>
<dbReference type="RefSeq" id="WP_025863184.1">
    <property type="nucleotide sequence ID" value="NZ_BLAX01000001.1"/>
</dbReference>
<dbReference type="Pfam" id="PF05175">
    <property type="entry name" value="MTS"/>
    <property type="match status" value="1"/>
</dbReference>
<dbReference type="InterPro" id="IPR002052">
    <property type="entry name" value="DNA_methylase_N6_adenine_CS"/>
</dbReference>
<dbReference type="PANTHER" id="PTHR47739:SF1">
    <property type="entry name" value="TRNA1(VAL) (ADENINE(37)-N6)-METHYLTRANSFERASE"/>
    <property type="match status" value="1"/>
</dbReference>
<evidence type="ECO:0000256" key="4">
    <source>
        <dbReference type="ARBA" id="ARBA00022691"/>
    </source>
</evidence>
<reference evidence="8 9" key="1">
    <citation type="submission" date="2019-10" db="EMBL/GenBank/DDBJ databases">
        <title>Prolixibacter strains distinguished by the presence of nitrate reductase genes were adept at nitrate-dependent anaerobic corrosion of metallic iron and carbon steel.</title>
        <authorList>
            <person name="Iino T."/>
            <person name="Shono N."/>
            <person name="Ito K."/>
            <person name="Nakamura R."/>
            <person name="Sueoka K."/>
            <person name="Harayama S."/>
            <person name="Ohkuma M."/>
        </authorList>
    </citation>
    <scope>NUCLEOTIDE SEQUENCE [LARGE SCALE GENOMIC DNA]</scope>
    <source>
        <strain evidence="8 9">JCM 13498</strain>
    </source>
</reference>
<feature type="domain" description="Methyltransferase small" evidence="7">
    <location>
        <begin position="37"/>
        <end position="160"/>
    </location>
</feature>
<dbReference type="PRINTS" id="PR00507">
    <property type="entry name" value="N12N6MTFRASE"/>
</dbReference>
<dbReference type="EMBL" id="BLAX01000001">
    <property type="protein sequence ID" value="GET32336.1"/>
    <property type="molecule type" value="Genomic_DNA"/>
</dbReference>
<evidence type="ECO:0000256" key="1">
    <source>
        <dbReference type="ARBA" id="ARBA00022490"/>
    </source>
</evidence>
<comment type="caution">
    <text evidence="8">The sequence shown here is derived from an EMBL/GenBank/DDBJ whole genome shotgun (WGS) entry which is preliminary data.</text>
</comment>
<dbReference type="AlphaFoldDB" id="A0A5M4AXL2"/>
<keyword evidence="1 6" id="KW-0963">Cytoplasm</keyword>
<evidence type="ECO:0000259" key="7">
    <source>
        <dbReference type="Pfam" id="PF05175"/>
    </source>
</evidence>
<dbReference type="EC" id="2.1.1.223" evidence="6"/>
<accession>A0A5M4AXL2</accession>
<dbReference type="InterPro" id="IPR022882">
    <property type="entry name" value="tRNA_adenine-N6_MeTrfase"/>
</dbReference>
<evidence type="ECO:0000256" key="6">
    <source>
        <dbReference type="HAMAP-Rule" id="MF_01872"/>
    </source>
</evidence>
<sequence length="236" mass="26410">MESKSFTFKQFEIKQEKAAMKVGTDGVLLGAWADVAGAKTILDVGAGTGLVALMLAQRSEAIVDAVEIEPVTFCEANQNVVASPWADRVTVFHSSFQEFVEEMPDQYDLIVSNPPYFANSLASPDKNRTVARHDQHLSFSELIEGATKKLSPEGRFCVIIPFAAYDEFRETARLNGFYLIKVVNVIPREGKPANRVLLEFSKKPDDRQVSELCIRDADGNYTEAYRILTKDYYLKL</sequence>
<evidence type="ECO:0000256" key="3">
    <source>
        <dbReference type="ARBA" id="ARBA00022679"/>
    </source>
</evidence>
<gene>
    <name evidence="8" type="ORF">PbJCM13498_11990</name>
</gene>
<dbReference type="Gene3D" id="3.40.50.150">
    <property type="entry name" value="Vaccinia Virus protein VP39"/>
    <property type="match status" value="1"/>
</dbReference>
<keyword evidence="5 6" id="KW-0819">tRNA processing</keyword>
<protein>
    <recommendedName>
        <fullName evidence="6">tRNA1(Val) (adenine(37)-N6)-methyltransferase</fullName>
        <ecNumber evidence="6">2.1.1.223</ecNumber>
    </recommendedName>
    <alternativeName>
        <fullName evidence="6">tRNA m6A37 methyltransferase</fullName>
    </alternativeName>
</protein>